<protein>
    <submittedName>
        <fullName evidence="1">Uncharacterized protein</fullName>
    </submittedName>
</protein>
<dbReference type="Proteomes" id="UP000410492">
    <property type="component" value="Unassembled WGS sequence"/>
</dbReference>
<gene>
    <name evidence="1" type="ORF">CALMAC_LOCUS12713</name>
</gene>
<reference evidence="1 2" key="1">
    <citation type="submission" date="2019-01" db="EMBL/GenBank/DDBJ databases">
        <authorList>
            <person name="Sayadi A."/>
        </authorList>
    </citation>
    <scope>NUCLEOTIDE SEQUENCE [LARGE SCALE GENOMIC DNA]</scope>
</reference>
<keyword evidence="2" id="KW-1185">Reference proteome</keyword>
<dbReference type="AlphaFoldDB" id="A0A653CXV1"/>
<organism evidence="1 2">
    <name type="scientific">Callosobruchus maculatus</name>
    <name type="common">Southern cowpea weevil</name>
    <name type="synonym">Pulse bruchid</name>
    <dbReference type="NCBI Taxonomy" id="64391"/>
    <lineage>
        <taxon>Eukaryota</taxon>
        <taxon>Metazoa</taxon>
        <taxon>Ecdysozoa</taxon>
        <taxon>Arthropoda</taxon>
        <taxon>Hexapoda</taxon>
        <taxon>Insecta</taxon>
        <taxon>Pterygota</taxon>
        <taxon>Neoptera</taxon>
        <taxon>Endopterygota</taxon>
        <taxon>Coleoptera</taxon>
        <taxon>Polyphaga</taxon>
        <taxon>Cucujiformia</taxon>
        <taxon>Chrysomeloidea</taxon>
        <taxon>Chrysomelidae</taxon>
        <taxon>Bruchinae</taxon>
        <taxon>Bruchini</taxon>
        <taxon>Callosobruchus</taxon>
    </lineage>
</organism>
<accession>A0A653CXV1</accession>
<sequence length="38" mass="4342">MAKVHSTCPRKGGIYHDAIEPKSIAHDVCKRDFHLHSR</sequence>
<dbReference type="EMBL" id="CAACVG010009244">
    <property type="protein sequence ID" value="VEN52679.1"/>
    <property type="molecule type" value="Genomic_DNA"/>
</dbReference>
<evidence type="ECO:0000313" key="1">
    <source>
        <dbReference type="EMBL" id="VEN52679.1"/>
    </source>
</evidence>
<proteinExistence type="predicted"/>
<name>A0A653CXV1_CALMS</name>
<evidence type="ECO:0000313" key="2">
    <source>
        <dbReference type="Proteomes" id="UP000410492"/>
    </source>
</evidence>